<dbReference type="PROSITE" id="PS52016">
    <property type="entry name" value="TONB_DEPENDENT_REC_3"/>
    <property type="match status" value="1"/>
</dbReference>
<dbReference type="AlphaFoldDB" id="A0A2A2SGK6"/>
<feature type="domain" description="TonB-dependent receptor-like beta-barrel" evidence="16">
    <location>
        <begin position="220"/>
        <end position="663"/>
    </location>
</feature>
<evidence type="ECO:0000256" key="4">
    <source>
        <dbReference type="ARBA" id="ARBA00022452"/>
    </source>
</evidence>
<dbReference type="InterPro" id="IPR039426">
    <property type="entry name" value="TonB-dep_rcpt-like"/>
</dbReference>
<keyword evidence="7" id="KW-0732">Signal</keyword>
<dbReference type="OrthoDB" id="9760333at2"/>
<evidence type="ECO:0000256" key="15">
    <source>
        <dbReference type="RuleBase" id="RU003357"/>
    </source>
</evidence>
<evidence type="ECO:0000256" key="12">
    <source>
        <dbReference type="ARBA" id="ARBA00023170"/>
    </source>
</evidence>
<feature type="domain" description="TonB-dependent receptor plug" evidence="17">
    <location>
        <begin position="51"/>
        <end position="147"/>
    </location>
</feature>
<dbReference type="InterPro" id="IPR000531">
    <property type="entry name" value="Beta-barrel_TonB"/>
</dbReference>
<evidence type="ECO:0000259" key="17">
    <source>
        <dbReference type="Pfam" id="PF07715"/>
    </source>
</evidence>
<keyword evidence="10 15" id="KW-0798">TonB box</keyword>
<keyword evidence="6 14" id="KW-0812">Transmembrane</keyword>
<keyword evidence="11 14" id="KW-0472">Membrane</keyword>
<keyword evidence="13 14" id="KW-0998">Cell outer membrane</keyword>
<name>A0A2A2SGK6_9SPHN</name>
<dbReference type="InterPro" id="IPR036942">
    <property type="entry name" value="Beta-barrel_TonB_sf"/>
</dbReference>
<dbReference type="Pfam" id="PF00593">
    <property type="entry name" value="TonB_dep_Rec_b-barrel"/>
    <property type="match status" value="1"/>
</dbReference>
<dbReference type="GO" id="GO:0015891">
    <property type="term" value="P:siderophore transport"/>
    <property type="evidence" value="ECO:0007669"/>
    <property type="project" value="InterPro"/>
</dbReference>
<protein>
    <submittedName>
        <fullName evidence="18">TonB-dependent siderophore receptor</fullName>
    </submittedName>
</protein>
<evidence type="ECO:0000256" key="1">
    <source>
        <dbReference type="ARBA" id="ARBA00004571"/>
    </source>
</evidence>
<dbReference type="InterPro" id="IPR010105">
    <property type="entry name" value="TonB_sidphr_rcpt"/>
</dbReference>
<evidence type="ECO:0000256" key="13">
    <source>
        <dbReference type="ARBA" id="ARBA00023237"/>
    </source>
</evidence>
<evidence type="ECO:0000259" key="16">
    <source>
        <dbReference type="Pfam" id="PF00593"/>
    </source>
</evidence>
<comment type="subcellular location">
    <subcellularLocation>
        <location evidence="1 14">Cell outer membrane</location>
        <topology evidence="1 14">Multi-pass membrane protein</topology>
    </subcellularLocation>
</comment>
<keyword evidence="3 14" id="KW-0813">Transport</keyword>
<dbReference type="NCBIfam" id="TIGR01783">
    <property type="entry name" value="TonB-siderophor"/>
    <property type="match status" value="1"/>
</dbReference>
<dbReference type="Gene3D" id="2.40.170.20">
    <property type="entry name" value="TonB-dependent receptor, beta-barrel domain"/>
    <property type="match status" value="1"/>
</dbReference>
<keyword evidence="8" id="KW-0408">Iron</keyword>
<keyword evidence="19" id="KW-1185">Reference proteome</keyword>
<keyword evidence="5" id="KW-0410">Iron transport</keyword>
<evidence type="ECO:0000256" key="14">
    <source>
        <dbReference type="PROSITE-ProRule" id="PRU01360"/>
    </source>
</evidence>
<dbReference type="Proteomes" id="UP000218151">
    <property type="component" value="Unassembled WGS sequence"/>
</dbReference>
<dbReference type="GO" id="GO:0009279">
    <property type="term" value="C:cell outer membrane"/>
    <property type="evidence" value="ECO:0007669"/>
    <property type="project" value="UniProtKB-SubCell"/>
</dbReference>
<dbReference type="InterPro" id="IPR012910">
    <property type="entry name" value="Plug_dom"/>
</dbReference>
<evidence type="ECO:0000313" key="19">
    <source>
        <dbReference type="Proteomes" id="UP000218151"/>
    </source>
</evidence>
<evidence type="ECO:0000313" key="18">
    <source>
        <dbReference type="EMBL" id="PAX08345.1"/>
    </source>
</evidence>
<dbReference type="Gene3D" id="2.170.130.10">
    <property type="entry name" value="TonB-dependent receptor, plug domain"/>
    <property type="match status" value="1"/>
</dbReference>
<dbReference type="PANTHER" id="PTHR32552:SF68">
    <property type="entry name" value="FERRICHROME OUTER MEMBRANE TRANSPORTER_PHAGE RECEPTOR"/>
    <property type="match status" value="1"/>
</dbReference>
<dbReference type="CDD" id="cd01347">
    <property type="entry name" value="ligand_gated_channel"/>
    <property type="match status" value="1"/>
</dbReference>
<organism evidence="18 19">
    <name type="scientific">Sphingomonas lenta</name>
    <dbReference type="NCBI Taxonomy" id="1141887"/>
    <lineage>
        <taxon>Bacteria</taxon>
        <taxon>Pseudomonadati</taxon>
        <taxon>Pseudomonadota</taxon>
        <taxon>Alphaproteobacteria</taxon>
        <taxon>Sphingomonadales</taxon>
        <taxon>Sphingomonadaceae</taxon>
        <taxon>Sphingomonas</taxon>
    </lineage>
</organism>
<comment type="similarity">
    <text evidence="2 14 15">Belongs to the TonB-dependent receptor family.</text>
</comment>
<sequence>MALAAGLSAGTDRAAVAADEPASGQVVVVTGRREGYAVEETRTATRTPTELKDVPQAVTAATEEQIEDRAFRSVSDVLRAVPGASAAQGEGHRDQVVLRGNNSTADFFVDGLRDDAQYYRPLYNLDRVEVLRGPSAMTFGRGGGGGVVNRVTKQPLFETFGAGTASVDSFGAWYLDADANLPLSEQVAARVNAYREEFRNHRDVFDGRAFAVNPTVRALFGPSTGVALSYEYVDDARVVDRGVPSQGGRPLRGFRDTFFGVEGANELGLEAHILRATAEHRPSDDFGLVSRLQYADYDKFYRNVFPNGLAGTAAAPTVALGAYFDAQKRENLLSQTDLTWRASTGAARHLILLGVEFGDQRTRSDRLNGFWDGVAGATMGGRQITRPLTDPFTAPAPVFRRGTGERSTASEADFFALLAQDQVTIGPVEILAGIRYDRFSLRSVNLYTGERFRRTDELWSPRAGLVVHPVESVSLYGSYGRSYLPQSGDQFASLDLTSAALEPEKFENVEAGVKWEPRPGLLLAGAVYQLDRTNTRAAGPNPGEVVLTGAQRSRGIELEASGRVVPNLTVSAAYALQEAEIRRTTAAAPAGRNVALVPKHQVSLWGRWDATPRLGLGAGVEHRSRQFTSISNAVALPAYTRVDLAAFYRLSDKLEAQLNVENLFDDGYFPTAHSDNNISTGVPLNARLTIRARL</sequence>
<accession>A0A2A2SGK6</accession>
<dbReference type="PANTHER" id="PTHR32552">
    <property type="entry name" value="FERRICHROME IRON RECEPTOR-RELATED"/>
    <property type="match status" value="1"/>
</dbReference>
<keyword evidence="12 18" id="KW-0675">Receptor</keyword>
<dbReference type="GO" id="GO:0015344">
    <property type="term" value="F:siderophore uptake transmembrane transporter activity"/>
    <property type="evidence" value="ECO:0007669"/>
    <property type="project" value="TreeGrafter"/>
</dbReference>
<evidence type="ECO:0000256" key="7">
    <source>
        <dbReference type="ARBA" id="ARBA00022729"/>
    </source>
</evidence>
<keyword evidence="4 14" id="KW-1134">Transmembrane beta strand</keyword>
<dbReference type="EMBL" id="NSLI01000003">
    <property type="protein sequence ID" value="PAX08345.1"/>
    <property type="molecule type" value="Genomic_DNA"/>
</dbReference>
<evidence type="ECO:0000256" key="9">
    <source>
        <dbReference type="ARBA" id="ARBA00023065"/>
    </source>
</evidence>
<evidence type="ECO:0000256" key="11">
    <source>
        <dbReference type="ARBA" id="ARBA00023136"/>
    </source>
</evidence>
<evidence type="ECO:0000256" key="2">
    <source>
        <dbReference type="ARBA" id="ARBA00009810"/>
    </source>
</evidence>
<evidence type="ECO:0000256" key="8">
    <source>
        <dbReference type="ARBA" id="ARBA00023004"/>
    </source>
</evidence>
<evidence type="ECO:0000256" key="3">
    <source>
        <dbReference type="ARBA" id="ARBA00022448"/>
    </source>
</evidence>
<dbReference type="Pfam" id="PF07715">
    <property type="entry name" value="Plug"/>
    <property type="match status" value="1"/>
</dbReference>
<reference evidence="19" key="1">
    <citation type="submission" date="2017-09" db="EMBL/GenBank/DDBJ databases">
        <authorList>
            <person name="Feng G."/>
            <person name="Zhu H."/>
        </authorList>
    </citation>
    <scope>NUCLEOTIDE SEQUENCE [LARGE SCALE GENOMIC DNA]</scope>
    <source>
        <strain evidence="19">1PNM-20</strain>
    </source>
</reference>
<dbReference type="GO" id="GO:0038023">
    <property type="term" value="F:signaling receptor activity"/>
    <property type="evidence" value="ECO:0007669"/>
    <property type="project" value="InterPro"/>
</dbReference>
<evidence type="ECO:0000256" key="5">
    <source>
        <dbReference type="ARBA" id="ARBA00022496"/>
    </source>
</evidence>
<proteinExistence type="inferred from homology"/>
<keyword evidence="9" id="KW-0406">Ion transport</keyword>
<evidence type="ECO:0000256" key="10">
    <source>
        <dbReference type="ARBA" id="ARBA00023077"/>
    </source>
</evidence>
<comment type="caution">
    <text evidence="18">The sequence shown here is derived from an EMBL/GenBank/DDBJ whole genome shotgun (WGS) entry which is preliminary data.</text>
</comment>
<dbReference type="SUPFAM" id="SSF56935">
    <property type="entry name" value="Porins"/>
    <property type="match status" value="1"/>
</dbReference>
<gene>
    <name evidence="18" type="ORF">CKY28_09520</name>
</gene>
<evidence type="ECO:0000256" key="6">
    <source>
        <dbReference type="ARBA" id="ARBA00022692"/>
    </source>
</evidence>
<dbReference type="InterPro" id="IPR037066">
    <property type="entry name" value="Plug_dom_sf"/>
</dbReference>